<dbReference type="SUPFAM" id="SSF53822">
    <property type="entry name" value="Periplasmic binding protein-like I"/>
    <property type="match status" value="1"/>
</dbReference>
<dbReference type="PANTHER" id="PTHR30483">
    <property type="entry name" value="LEUCINE-SPECIFIC-BINDING PROTEIN"/>
    <property type="match status" value="1"/>
</dbReference>
<evidence type="ECO:0000256" key="2">
    <source>
        <dbReference type="ARBA" id="ARBA00022448"/>
    </source>
</evidence>
<dbReference type="PANTHER" id="PTHR30483:SF38">
    <property type="entry name" value="BLR7848 PROTEIN"/>
    <property type="match status" value="1"/>
</dbReference>
<dbReference type="Proteomes" id="UP001597260">
    <property type="component" value="Unassembled WGS sequence"/>
</dbReference>
<reference evidence="8" key="1">
    <citation type="journal article" date="2019" name="Int. J. Syst. Evol. Microbiol.">
        <title>The Global Catalogue of Microorganisms (GCM) 10K type strain sequencing project: providing services to taxonomists for standard genome sequencing and annotation.</title>
        <authorList>
            <consortium name="The Broad Institute Genomics Platform"/>
            <consortium name="The Broad Institute Genome Sequencing Center for Infectious Disease"/>
            <person name="Wu L."/>
            <person name="Ma J."/>
        </authorList>
    </citation>
    <scope>NUCLEOTIDE SEQUENCE [LARGE SCALE GENOMIC DNA]</scope>
    <source>
        <strain evidence="8">JCM 31037</strain>
    </source>
</reference>
<dbReference type="InterPro" id="IPR028082">
    <property type="entry name" value="Peripla_BP_I"/>
</dbReference>
<dbReference type="Pfam" id="PF13458">
    <property type="entry name" value="Peripla_BP_6"/>
    <property type="match status" value="1"/>
</dbReference>
<sequence length="382" mass="39512">MFRPRLARVAALAAIAVTAPLLAACGGDGAADDGKIRFGVINSMTGGYGAVGKEEIASIKLAIAEINAAGGVNGSQLDVVVVDDQGSVAEATAGFKRLAVQEKLPVIFGPGITATSEAVAPLADRNGVTLINFASQPEITEGHKGVFQLLGPQRSVAHAMVNHAADKGLTRAAILHINDPFGTNGSKYINEKAKERGISIAFEDSWNADAFNFSAQASKLMSANPPLLFMYGSGGTSNGQILKAIRDAGYKGVILGDLTFATGGLSSSAGPAAETIVSFSQINYANPDEVTARYLSAIQKELGKPAASFAATGYDAVYLLKAAIEKAGRYEAEAVRKALENNLGFSGVLGKQEYTPEYHAGPGASVFVPVQLSGDKFVSPTS</sequence>
<evidence type="ECO:0000313" key="8">
    <source>
        <dbReference type="Proteomes" id="UP001597260"/>
    </source>
</evidence>
<dbReference type="PRINTS" id="PR00337">
    <property type="entry name" value="LEUILEVALBP"/>
</dbReference>
<dbReference type="RefSeq" id="WP_377565922.1">
    <property type="nucleotide sequence ID" value="NZ_JBHTMP010000001.1"/>
</dbReference>
<name>A0ABW3Y5M2_9ACTN</name>
<evidence type="ECO:0000256" key="4">
    <source>
        <dbReference type="ARBA" id="ARBA00022970"/>
    </source>
</evidence>
<keyword evidence="4" id="KW-0029">Amino-acid transport</keyword>
<evidence type="ECO:0000313" key="7">
    <source>
        <dbReference type="EMBL" id="MFD1319719.1"/>
    </source>
</evidence>
<dbReference type="InterPro" id="IPR000709">
    <property type="entry name" value="Leu_Ile_Val-bd"/>
</dbReference>
<organism evidence="7 8">
    <name type="scientific">Micromonospora sonneratiae</name>
    <dbReference type="NCBI Taxonomy" id="1184706"/>
    <lineage>
        <taxon>Bacteria</taxon>
        <taxon>Bacillati</taxon>
        <taxon>Actinomycetota</taxon>
        <taxon>Actinomycetes</taxon>
        <taxon>Micromonosporales</taxon>
        <taxon>Micromonosporaceae</taxon>
        <taxon>Micromonospora</taxon>
    </lineage>
</organism>
<dbReference type="Gene3D" id="3.40.50.2300">
    <property type="match status" value="2"/>
</dbReference>
<gene>
    <name evidence="7" type="ORF">ACFQ4H_01310</name>
</gene>
<feature type="chain" id="PRO_5046597364" evidence="5">
    <location>
        <begin position="24"/>
        <end position="382"/>
    </location>
</feature>
<evidence type="ECO:0000256" key="3">
    <source>
        <dbReference type="ARBA" id="ARBA00022729"/>
    </source>
</evidence>
<feature type="signal peptide" evidence="5">
    <location>
        <begin position="1"/>
        <end position="23"/>
    </location>
</feature>
<proteinExistence type="inferred from homology"/>
<dbReference type="InterPro" id="IPR028081">
    <property type="entry name" value="Leu-bd"/>
</dbReference>
<keyword evidence="2" id="KW-0813">Transport</keyword>
<dbReference type="EMBL" id="JBHTMP010000001">
    <property type="protein sequence ID" value="MFD1319719.1"/>
    <property type="molecule type" value="Genomic_DNA"/>
</dbReference>
<comment type="caution">
    <text evidence="7">The sequence shown here is derived from an EMBL/GenBank/DDBJ whole genome shotgun (WGS) entry which is preliminary data.</text>
</comment>
<keyword evidence="3 5" id="KW-0732">Signal</keyword>
<evidence type="ECO:0000256" key="5">
    <source>
        <dbReference type="SAM" id="SignalP"/>
    </source>
</evidence>
<comment type="similarity">
    <text evidence="1">Belongs to the leucine-binding protein family.</text>
</comment>
<dbReference type="InterPro" id="IPR051010">
    <property type="entry name" value="BCAA_transport"/>
</dbReference>
<evidence type="ECO:0000259" key="6">
    <source>
        <dbReference type="Pfam" id="PF13458"/>
    </source>
</evidence>
<keyword evidence="8" id="KW-1185">Reference proteome</keyword>
<feature type="domain" description="Leucine-binding protein" evidence="6">
    <location>
        <begin position="35"/>
        <end position="371"/>
    </location>
</feature>
<protein>
    <submittedName>
        <fullName evidence="7">ABC transporter substrate-binding protein</fullName>
    </submittedName>
</protein>
<evidence type="ECO:0000256" key="1">
    <source>
        <dbReference type="ARBA" id="ARBA00010062"/>
    </source>
</evidence>
<dbReference type="PROSITE" id="PS51257">
    <property type="entry name" value="PROKAR_LIPOPROTEIN"/>
    <property type="match status" value="1"/>
</dbReference>
<accession>A0ABW3Y5M2</accession>